<dbReference type="InterPro" id="IPR000524">
    <property type="entry name" value="Tscrpt_reg_HTH_GntR"/>
</dbReference>
<dbReference type="InterPro" id="IPR028082">
    <property type="entry name" value="Peripla_BP_I"/>
</dbReference>
<dbReference type="CDD" id="cd01541">
    <property type="entry name" value="PBP1_AraR"/>
    <property type="match status" value="1"/>
</dbReference>
<dbReference type="GO" id="GO:0003700">
    <property type="term" value="F:DNA-binding transcription factor activity"/>
    <property type="evidence" value="ECO:0007669"/>
    <property type="project" value="InterPro"/>
</dbReference>
<evidence type="ECO:0000256" key="1">
    <source>
        <dbReference type="ARBA" id="ARBA00023015"/>
    </source>
</evidence>
<dbReference type="SUPFAM" id="SSF46785">
    <property type="entry name" value="Winged helix' DNA-binding domain"/>
    <property type="match status" value="1"/>
</dbReference>
<dbReference type="InterPro" id="IPR036388">
    <property type="entry name" value="WH-like_DNA-bd_sf"/>
</dbReference>
<dbReference type="InterPro" id="IPR036390">
    <property type="entry name" value="WH_DNA-bd_sf"/>
</dbReference>
<evidence type="ECO:0000259" key="4">
    <source>
        <dbReference type="PROSITE" id="PS50949"/>
    </source>
</evidence>
<keyword evidence="3" id="KW-0804">Transcription</keyword>
<comment type="caution">
    <text evidence="5">The sequence shown here is derived from an EMBL/GenBank/DDBJ whole genome shotgun (WGS) entry which is preliminary data.</text>
</comment>
<organism evidence="5 6">
    <name type="scientific">Subdoligranulum variabile DSM 15176</name>
    <dbReference type="NCBI Taxonomy" id="411471"/>
    <lineage>
        <taxon>Bacteria</taxon>
        <taxon>Bacillati</taxon>
        <taxon>Bacillota</taxon>
        <taxon>Clostridia</taxon>
        <taxon>Eubacteriales</taxon>
        <taxon>Oscillospiraceae</taxon>
        <taxon>Subdoligranulum</taxon>
    </lineage>
</organism>
<feature type="domain" description="HTH gntR-type" evidence="4">
    <location>
        <begin position="5"/>
        <end position="73"/>
    </location>
</feature>
<dbReference type="PANTHER" id="PTHR30146:SF150">
    <property type="entry name" value="ARABINOSE METABOLISM TRANSCRIPTIONAL REPRESSOR"/>
    <property type="match status" value="1"/>
</dbReference>
<evidence type="ECO:0000313" key="6">
    <source>
        <dbReference type="Proteomes" id="UP000003438"/>
    </source>
</evidence>
<proteinExistence type="predicted"/>
<dbReference type="PROSITE" id="PS50949">
    <property type="entry name" value="HTH_GNTR"/>
    <property type="match status" value="1"/>
</dbReference>
<dbReference type="SMART" id="SM00345">
    <property type="entry name" value="HTH_GNTR"/>
    <property type="match status" value="1"/>
</dbReference>
<keyword evidence="2" id="KW-0238">DNA-binding</keyword>
<protein>
    <submittedName>
        <fullName evidence="5">Transcriptional regulator, GntR family</fullName>
    </submittedName>
</protein>
<dbReference type="HOGENOM" id="CLU_037628_15_0_9"/>
<dbReference type="Pfam" id="PF00392">
    <property type="entry name" value="GntR"/>
    <property type="match status" value="1"/>
</dbReference>
<dbReference type="PRINTS" id="PR00035">
    <property type="entry name" value="HTHGNTR"/>
</dbReference>
<dbReference type="Gene3D" id="3.40.50.2300">
    <property type="match status" value="2"/>
</dbReference>
<keyword evidence="1" id="KW-0805">Transcription regulation</keyword>
<dbReference type="RefSeq" id="WP_007046270.1">
    <property type="nucleotide sequence ID" value="NZ_GG704769.1"/>
</dbReference>
<dbReference type="InterPro" id="IPR046335">
    <property type="entry name" value="LacI/GalR-like_sensor"/>
</dbReference>
<dbReference type="AlphaFoldDB" id="D1PKI2"/>
<evidence type="ECO:0000256" key="3">
    <source>
        <dbReference type="ARBA" id="ARBA00023163"/>
    </source>
</evidence>
<name>D1PKI2_9FIRM</name>
<dbReference type="Proteomes" id="UP000003438">
    <property type="component" value="Unassembled WGS sequence"/>
</dbReference>
<dbReference type="Pfam" id="PF13377">
    <property type="entry name" value="Peripla_BP_3"/>
    <property type="match status" value="1"/>
</dbReference>
<dbReference type="STRING" id="411471.SUBVAR_04858"/>
<dbReference type="eggNOG" id="COG1609">
    <property type="taxonomic scope" value="Bacteria"/>
</dbReference>
<dbReference type="GO" id="GO:0000976">
    <property type="term" value="F:transcription cis-regulatory region binding"/>
    <property type="evidence" value="ECO:0007669"/>
    <property type="project" value="TreeGrafter"/>
</dbReference>
<sequence>MGASDKKSQQVYRWLLAYIDENKFSNTQKLPSENALCRRLGTSRETVRTALDQLLQEGLIRKIRGSGTYFNKDAAMSRDLGSAGAPWKIGLILQGQDTDANTELIEGVKSVLFPDQVELRVFLTDNKFSNERRCLQTVMRQNFQGFIVDGVKASLLNPNMDCYQELQRKRIPVIFYNNYYKTLRYPRVTVNDTLCADRLIHLLIQAGHRHIAGIFVYDNYQSIAKFQGMAMALQKSGVEFQDDYIKWCVSNEAHDQSFTRAIEKFLKGLPKCTAIVCCNYMIYKLVRQVLDSKGKRIPEDYSLVCFDYSGNDWEEEGITCSVHQGYTIGSKVASQLMKMIHRRDYEQYDYSLVLQPTIHVGTSIQDLTSPKT</sequence>
<dbReference type="CDD" id="cd07377">
    <property type="entry name" value="WHTH_GntR"/>
    <property type="match status" value="1"/>
</dbReference>
<dbReference type="EMBL" id="ACBY02000020">
    <property type="protein sequence ID" value="EFB76490.1"/>
    <property type="molecule type" value="Genomic_DNA"/>
</dbReference>
<evidence type="ECO:0000313" key="5">
    <source>
        <dbReference type="EMBL" id="EFB76490.1"/>
    </source>
</evidence>
<dbReference type="Gene3D" id="1.10.10.10">
    <property type="entry name" value="Winged helix-like DNA-binding domain superfamily/Winged helix DNA-binding domain"/>
    <property type="match status" value="1"/>
</dbReference>
<dbReference type="OrthoDB" id="9813468at2"/>
<keyword evidence="6" id="KW-1185">Reference proteome</keyword>
<reference evidence="5" key="1">
    <citation type="submission" date="2009-12" db="EMBL/GenBank/DDBJ databases">
        <authorList>
            <person name="Weinstock G."/>
            <person name="Sodergren E."/>
            <person name="Clifton S."/>
            <person name="Fulton L."/>
            <person name="Fulton B."/>
            <person name="Courtney L."/>
            <person name="Fronick C."/>
            <person name="Harrison M."/>
            <person name="Strong C."/>
            <person name="Farmer C."/>
            <person name="Delahaunty K."/>
            <person name="Markovic C."/>
            <person name="Hall O."/>
            <person name="Minx P."/>
            <person name="Tomlinson C."/>
            <person name="Mitreva M."/>
            <person name="Nelson J."/>
            <person name="Hou S."/>
            <person name="Wollam A."/>
            <person name="Pepin K.H."/>
            <person name="Johnson M."/>
            <person name="Bhonagiri V."/>
            <person name="Nash W.E."/>
            <person name="Warren W."/>
            <person name="Chinwalla A."/>
            <person name="Mardis E.R."/>
            <person name="Wilson R.K."/>
        </authorList>
    </citation>
    <scope>NUCLEOTIDE SEQUENCE [LARGE SCALE GENOMIC DNA]</scope>
    <source>
        <strain evidence="5">DSM 15176</strain>
    </source>
</reference>
<dbReference type="InterPro" id="IPR033532">
    <property type="entry name" value="AraR_ligand_bind_dom"/>
</dbReference>
<accession>D1PKI2</accession>
<evidence type="ECO:0000256" key="2">
    <source>
        <dbReference type="ARBA" id="ARBA00023125"/>
    </source>
</evidence>
<gene>
    <name evidence="5" type="ORF">SUBVAR_04858</name>
</gene>
<dbReference type="SUPFAM" id="SSF53822">
    <property type="entry name" value="Periplasmic binding protein-like I"/>
    <property type="match status" value="1"/>
</dbReference>
<dbReference type="PANTHER" id="PTHR30146">
    <property type="entry name" value="LACI-RELATED TRANSCRIPTIONAL REPRESSOR"/>
    <property type="match status" value="1"/>
</dbReference>